<keyword evidence="3" id="KW-1185">Reference proteome</keyword>
<accession>A0AAN6RG91</accession>
<sequence length="132" mass="14510">MAEEKSDTYQGGIELGRGFLPSPEPISPKAPKAHGNPFIDSRIRRRSTSIAVQAQLSSTTAPMRENGESDFTGSDPELEAGSGDWDLGSVADFDEWEQDHTPDPARVEQDGEFLCGMSRDDDDFWSQYPGLD</sequence>
<protein>
    <submittedName>
        <fullName evidence="2">Uncharacterized protein</fullName>
    </submittedName>
</protein>
<organism evidence="2 3">
    <name type="scientific">Pseudopithomyces chartarum</name>
    <dbReference type="NCBI Taxonomy" id="1892770"/>
    <lineage>
        <taxon>Eukaryota</taxon>
        <taxon>Fungi</taxon>
        <taxon>Dikarya</taxon>
        <taxon>Ascomycota</taxon>
        <taxon>Pezizomycotina</taxon>
        <taxon>Dothideomycetes</taxon>
        <taxon>Pleosporomycetidae</taxon>
        <taxon>Pleosporales</taxon>
        <taxon>Massarineae</taxon>
        <taxon>Didymosphaeriaceae</taxon>
        <taxon>Pseudopithomyces</taxon>
    </lineage>
</organism>
<proteinExistence type="predicted"/>
<reference evidence="2 3" key="1">
    <citation type="submission" date="2021-02" db="EMBL/GenBank/DDBJ databases">
        <title>Genome assembly of Pseudopithomyces chartarum.</title>
        <authorList>
            <person name="Jauregui R."/>
            <person name="Singh J."/>
            <person name="Voisey C."/>
        </authorList>
    </citation>
    <scope>NUCLEOTIDE SEQUENCE [LARGE SCALE GENOMIC DNA]</scope>
    <source>
        <strain evidence="2 3">AGR01</strain>
    </source>
</reference>
<evidence type="ECO:0000313" key="2">
    <source>
        <dbReference type="EMBL" id="KAK3202913.1"/>
    </source>
</evidence>
<dbReference type="Proteomes" id="UP001280581">
    <property type="component" value="Unassembled WGS sequence"/>
</dbReference>
<feature type="region of interest" description="Disordered" evidence="1">
    <location>
        <begin position="54"/>
        <end position="132"/>
    </location>
</feature>
<gene>
    <name evidence="2" type="ORF">GRF29_154g1176257</name>
</gene>
<dbReference type="EMBL" id="WVTA01000013">
    <property type="protein sequence ID" value="KAK3202913.1"/>
    <property type="molecule type" value="Genomic_DNA"/>
</dbReference>
<name>A0AAN6RG91_9PLEO</name>
<comment type="caution">
    <text evidence="2">The sequence shown here is derived from an EMBL/GenBank/DDBJ whole genome shotgun (WGS) entry which is preliminary data.</text>
</comment>
<feature type="region of interest" description="Disordered" evidence="1">
    <location>
        <begin position="1"/>
        <end position="37"/>
    </location>
</feature>
<feature type="compositionally biased region" description="Basic and acidic residues" evidence="1">
    <location>
        <begin position="98"/>
        <end position="109"/>
    </location>
</feature>
<evidence type="ECO:0000256" key="1">
    <source>
        <dbReference type="SAM" id="MobiDB-lite"/>
    </source>
</evidence>
<evidence type="ECO:0000313" key="3">
    <source>
        <dbReference type="Proteomes" id="UP001280581"/>
    </source>
</evidence>
<dbReference type="AlphaFoldDB" id="A0AAN6RG91"/>